<comment type="caution">
    <text evidence="3">The sequence shown here is derived from an EMBL/GenBank/DDBJ whole genome shotgun (WGS) entry which is preliminary data.</text>
</comment>
<dbReference type="GO" id="GO:0010494">
    <property type="term" value="C:cytoplasmic stress granule"/>
    <property type="evidence" value="ECO:0007669"/>
    <property type="project" value="TreeGrafter"/>
</dbReference>
<sequence length="595" mass="62713">MGCKIRDLSDENPISISLSDALLFTTMCILGLPVEVQVKDGSIYSGIFHTSSAEKDYAIVLKTARMIKKGKNETNLPNGALIDTLVVLSGDLVQVGVLVPGDGIVSNVGGDDVESAMGTDPPPPLDCSESERKSEIYTVETMQIDQTRSADQNENGSAHGFASTTFEANLLTEVEKGLKGRKLAAKSFGSVLEVENGKIDVMHLAKIEEASSVLVNGGQFGEDRPLGEKNVYEQKCGPNKEGTIHEETHVMTSRMLPNGASCDSPVPSLVKPDTQCCEGPTLPVFPSSDAISSVFSASSTSVFDSTPQSCPSSSALSTSMVPPRSSISNTSAKEFKLNPGAKIFAPSFAIPSSATPPAVPTVTSMAYIPNSISVLPVAGAQPEIGISPFAPHSSLPVKLVQYNDLVAGNGGSGSQFSQPIVGHVGSRPQPVRLAGQYHPVQPAPAYVHPNSQAVMVGRLGQLIYMHPVSHVSYNACNVIELHDVGHLRILSSCNNVALRLTNCPFDLKDAVQGAAALSQVSVRPLLNPYQAHLPKHQGSAAAQALQLCVTPPPFITAGQQSFAVPSHIPLSQSPFPTIRHIPVPGANGFFSSKFP</sequence>
<organism evidence="3 4">
    <name type="scientific">Tetracentron sinense</name>
    <name type="common">Spur-leaf</name>
    <dbReference type="NCBI Taxonomy" id="13715"/>
    <lineage>
        <taxon>Eukaryota</taxon>
        <taxon>Viridiplantae</taxon>
        <taxon>Streptophyta</taxon>
        <taxon>Embryophyta</taxon>
        <taxon>Tracheophyta</taxon>
        <taxon>Spermatophyta</taxon>
        <taxon>Magnoliopsida</taxon>
        <taxon>Trochodendrales</taxon>
        <taxon>Trochodendraceae</taxon>
        <taxon>Tetracentron</taxon>
    </lineage>
</organism>
<dbReference type="Pfam" id="PF14438">
    <property type="entry name" value="SM-ATX"/>
    <property type="match status" value="1"/>
</dbReference>
<protein>
    <recommendedName>
        <fullName evidence="2">Ataxin 2 SM domain-containing protein</fullName>
    </recommendedName>
</protein>
<dbReference type="GO" id="GO:0003729">
    <property type="term" value="F:mRNA binding"/>
    <property type="evidence" value="ECO:0007669"/>
    <property type="project" value="TreeGrafter"/>
</dbReference>
<dbReference type="AlphaFoldDB" id="A0A834ZXA1"/>
<dbReference type="InterPro" id="IPR045117">
    <property type="entry name" value="ATXN2-like"/>
</dbReference>
<accession>A0A834ZXA1</accession>
<feature type="compositionally biased region" description="Polar residues" evidence="1">
    <location>
        <begin position="307"/>
        <end position="327"/>
    </location>
</feature>
<evidence type="ECO:0000313" key="3">
    <source>
        <dbReference type="EMBL" id="KAF8410721.1"/>
    </source>
</evidence>
<feature type="domain" description="Ataxin 2 SM" evidence="2">
    <location>
        <begin position="20"/>
        <end position="96"/>
    </location>
</feature>
<dbReference type="EMBL" id="JABCRI010000002">
    <property type="protein sequence ID" value="KAF8410721.1"/>
    <property type="molecule type" value="Genomic_DNA"/>
</dbReference>
<name>A0A834ZXA1_TETSI</name>
<keyword evidence="4" id="KW-1185">Reference proteome</keyword>
<proteinExistence type="predicted"/>
<evidence type="ECO:0000256" key="1">
    <source>
        <dbReference type="SAM" id="MobiDB-lite"/>
    </source>
</evidence>
<feature type="region of interest" description="Disordered" evidence="1">
    <location>
        <begin position="306"/>
        <end position="327"/>
    </location>
</feature>
<evidence type="ECO:0000313" key="4">
    <source>
        <dbReference type="Proteomes" id="UP000655225"/>
    </source>
</evidence>
<reference evidence="3 4" key="1">
    <citation type="submission" date="2020-04" db="EMBL/GenBank/DDBJ databases">
        <title>Plant Genome Project.</title>
        <authorList>
            <person name="Zhang R.-G."/>
        </authorList>
    </citation>
    <scope>NUCLEOTIDE SEQUENCE [LARGE SCALE GENOMIC DNA]</scope>
    <source>
        <strain evidence="3">YNK0</strain>
        <tissue evidence="3">Leaf</tissue>
    </source>
</reference>
<dbReference type="PANTHER" id="PTHR12854">
    <property type="entry name" value="ATAXIN 2-RELATED"/>
    <property type="match status" value="1"/>
</dbReference>
<dbReference type="Proteomes" id="UP000655225">
    <property type="component" value="Unassembled WGS sequence"/>
</dbReference>
<dbReference type="InterPro" id="IPR025852">
    <property type="entry name" value="SM_dom_ATX"/>
</dbReference>
<evidence type="ECO:0000259" key="2">
    <source>
        <dbReference type="Pfam" id="PF14438"/>
    </source>
</evidence>
<dbReference type="OMA" id="QNVMVGR"/>
<dbReference type="GO" id="GO:0034063">
    <property type="term" value="P:stress granule assembly"/>
    <property type="evidence" value="ECO:0007669"/>
    <property type="project" value="TreeGrafter"/>
</dbReference>
<dbReference type="OrthoDB" id="2275718at2759"/>
<dbReference type="PANTHER" id="PTHR12854:SF12">
    <property type="entry name" value="POLYADENYLATE-BINDING PROTEIN INTERACTING PROTEIN"/>
    <property type="match status" value="1"/>
</dbReference>
<gene>
    <name evidence="3" type="ORF">HHK36_003258</name>
</gene>